<evidence type="ECO:0000313" key="1">
    <source>
        <dbReference type="EMBL" id="MEI5617069.1"/>
    </source>
</evidence>
<name>A0ABU8GV43_9ACTN</name>
<dbReference type="Proteomes" id="UP001365781">
    <property type="component" value="Unassembled WGS sequence"/>
</dbReference>
<evidence type="ECO:0008006" key="3">
    <source>
        <dbReference type="Google" id="ProtNLM"/>
    </source>
</evidence>
<reference evidence="1 2" key="1">
    <citation type="submission" date="2024-03" db="EMBL/GenBank/DDBJ databases">
        <title>First Report of Pectobacterium brasiliscabiei causing potato scab in china.</title>
        <authorList>
            <person name="Handique U."/>
        </authorList>
    </citation>
    <scope>NUCLEOTIDE SEQUENCE [LARGE SCALE GENOMIC DNA]</scope>
    <source>
        <strain evidence="1 2">ZRIMU1503</strain>
    </source>
</reference>
<organism evidence="1 2">
    <name type="scientific">Streptomyces brasiliscabiei</name>
    <dbReference type="NCBI Taxonomy" id="2736302"/>
    <lineage>
        <taxon>Bacteria</taxon>
        <taxon>Bacillati</taxon>
        <taxon>Actinomycetota</taxon>
        <taxon>Actinomycetes</taxon>
        <taxon>Kitasatosporales</taxon>
        <taxon>Streptomycetaceae</taxon>
        <taxon>Streptomyces</taxon>
    </lineage>
</organism>
<comment type="caution">
    <text evidence="1">The sequence shown here is derived from an EMBL/GenBank/DDBJ whole genome shotgun (WGS) entry which is preliminary data.</text>
</comment>
<proteinExistence type="predicted"/>
<feature type="non-terminal residue" evidence="1">
    <location>
        <position position="94"/>
    </location>
</feature>
<keyword evidence="2" id="KW-1185">Reference proteome</keyword>
<sequence length="94" mass="11234">MKIEQVARGQRNVTYRLSGWVEKKPFTLDTKHKQLKLASAAWLIEEKMGIRLYWQEGEKEHLLPMESRNVIRWDTSIVCPSDWTGILWLEPFKY</sequence>
<evidence type="ECO:0000313" key="2">
    <source>
        <dbReference type="Proteomes" id="UP001365781"/>
    </source>
</evidence>
<protein>
    <recommendedName>
        <fullName evidence="3">Transposase</fullName>
    </recommendedName>
</protein>
<dbReference type="RefSeq" id="WP_336558986.1">
    <property type="nucleotide sequence ID" value="NZ_JBBAYM010000169.1"/>
</dbReference>
<accession>A0ABU8GV43</accession>
<dbReference type="EMBL" id="JBBAYM010000169">
    <property type="protein sequence ID" value="MEI5617069.1"/>
    <property type="molecule type" value="Genomic_DNA"/>
</dbReference>
<gene>
    <name evidence="1" type="ORF">WB403_49120</name>
</gene>